<dbReference type="PANTHER" id="PTHR36183:SF2">
    <property type="entry name" value="BETA-GLUCURONIDASE C-TERMINAL DOMAIN-CONTAINING PROTEIN"/>
    <property type="match status" value="1"/>
</dbReference>
<proteinExistence type="predicted"/>
<dbReference type="SUPFAM" id="SSF51445">
    <property type="entry name" value="(Trans)glycosidases"/>
    <property type="match status" value="1"/>
</dbReference>
<dbReference type="AlphaFoldDB" id="A0AAD6NMR0"/>
<dbReference type="InterPro" id="IPR017853">
    <property type="entry name" value="GH"/>
</dbReference>
<dbReference type="Gene3D" id="3.20.20.80">
    <property type="entry name" value="Glycosidases"/>
    <property type="match status" value="1"/>
</dbReference>
<organism evidence="3 4">
    <name type="scientific">Drechslerella dactyloides</name>
    <name type="common">Nematode-trapping fungus</name>
    <name type="synonym">Arthrobotrys dactyloides</name>
    <dbReference type="NCBI Taxonomy" id="74499"/>
    <lineage>
        <taxon>Eukaryota</taxon>
        <taxon>Fungi</taxon>
        <taxon>Dikarya</taxon>
        <taxon>Ascomycota</taxon>
        <taxon>Pezizomycotina</taxon>
        <taxon>Orbiliomycetes</taxon>
        <taxon>Orbiliales</taxon>
        <taxon>Orbiliaceae</taxon>
        <taxon>Drechslerella</taxon>
    </lineage>
</organism>
<sequence>MRPHCSAASAFFSLFYVYTSLIIESHALDSSIAINVSPTLQNAAAAPTVDRSLVSYSMELQVATGFTDTDFAKNVFNVWFEKTGSRPSIRLGGSGMDKSTFVPNQQEALRVVPVGLVDSRFDFGPAFFPTIANYFPRDTEFRFGLNLANATDNWKNTVDFAIAAKEGIPQISRFEIGNEVDNFVRNKLRQEPWTMAQYVPQWRTVADELKAQIPGVQFQPAAYAGTSPTGFNLGGIIKAGINNDNYKIPTYSLHFYPQSNCSSGRRNLRLDSLADHSLLMNQLANFDADIAAAAGAGGQFSLAETNSVSCSGAPDVSDTFGSALWLVNYALAAAAKKIERVYIHSTLTTPYAMFIPKAGGPTGTGIRPMAYGMYFLAEALALPERGSDTKFLIQPISVAGNGGDISVYGLYSNRVQKFNPKPAPALPPVKGVVTVITSTIRYVKSTVLPPGVHLIVEASTTQVPKSPRPVMITTTTTRTITLTTASTRTWVSKRVTTITTTINNQPTPNAAPVGKLVAGDGNYLARAVVLNLARFNTSDPAALNCRSCPQPGPAGFGTIGARPKPAVKLSGFQPGHTLKLLRLQAPGLNAKSGVNVSGLQFNDDNGSISAQAKPESLMVNAAGEVNFNLQAAEGVLLVDQDVK</sequence>
<evidence type="ECO:0000259" key="2">
    <source>
        <dbReference type="Pfam" id="PF16862"/>
    </source>
</evidence>
<protein>
    <submittedName>
        <fullName evidence="3">Beta-glucuronidase</fullName>
    </submittedName>
</protein>
<dbReference type="InterPro" id="IPR013780">
    <property type="entry name" value="Glyco_hydro_b"/>
</dbReference>
<accession>A0AAD6NMR0</accession>
<dbReference type="EMBL" id="JAQGDS010000002">
    <property type="protein sequence ID" value="KAJ6263590.1"/>
    <property type="molecule type" value="Genomic_DNA"/>
</dbReference>
<dbReference type="Gene3D" id="2.60.40.1180">
    <property type="entry name" value="Golgi alpha-mannosidase II"/>
    <property type="match status" value="1"/>
</dbReference>
<keyword evidence="1" id="KW-0732">Signal</keyword>
<dbReference type="PANTHER" id="PTHR36183">
    <property type="entry name" value="BETA-GLUCURONIDASE"/>
    <property type="match status" value="1"/>
</dbReference>
<dbReference type="Proteomes" id="UP001221413">
    <property type="component" value="Unassembled WGS sequence"/>
</dbReference>
<feature type="chain" id="PRO_5042133473" evidence="1">
    <location>
        <begin position="28"/>
        <end position="643"/>
    </location>
</feature>
<evidence type="ECO:0000256" key="1">
    <source>
        <dbReference type="SAM" id="SignalP"/>
    </source>
</evidence>
<reference evidence="3" key="1">
    <citation type="submission" date="2023-01" db="EMBL/GenBank/DDBJ databases">
        <title>The chitinases involved in constricting ring structure development in the nematode-trapping fungus Drechslerella dactyloides.</title>
        <authorList>
            <person name="Wang R."/>
            <person name="Zhang L."/>
            <person name="Tang P."/>
            <person name="Li S."/>
            <person name="Liang L."/>
        </authorList>
    </citation>
    <scope>NUCLEOTIDE SEQUENCE</scope>
    <source>
        <strain evidence="3">YMF1.00031</strain>
    </source>
</reference>
<gene>
    <name evidence="3" type="ORF">Dda_2158</name>
</gene>
<name>A0AAD6NMR0_DREDA</name>
<dbReference type="InterPro" id="IPR031728">
    <property type="entry name" value="GlcAase_C"/>
</dbReference>
<dbReference type="Pfam" id="PF16862">
    <property type="entry name" value="Glyco_hydro_79C"/>
    <property type="match status" value="1"/>
</dbReference>
<evidence type="ECO:0000313" key="3">
    <source>
        <dbReference type="EMBL" id="KAJ6263590.1"/>
    </source>
</evidence>
<feature type="domain" description="Beta-glucuronidase C-terminal" evidence="2">
    <location>
        <begin position="522"/>
        <end position="636"/>
    </location>
</feature>
<comment type="caution">
    <text evidence="3">The sequence shown here is derived from an EMBL/GenBank/DDBJ whole genome shotgun (WGS) entry which is preliminary data.</text>
</comment>
<dbReference type="InterPro" id="IPR052974">
    <property type="entry name" value="GH79_Enzymes"/>
</dbReference>
<feature type="signal peptide" evidence="1">
    <location>
        <begin position="1"/>
        <end position="27"/>
    </location>
</feature>
<evidence type="ECO:0000313" key="4">
    <source>
        <dbReference type="Proteomes" id="UP001221413"/>
    </source>
</evidence>
<keyword evidence="4" id="KW-1185">Reference proteome</keyword>